<evidence type="ECO:0000256" key="5">
    <source>
        <dbReference type="ARBA" id="ARBA00022679"/>
    </source>
</evidence>
<evidence type="ECO:0000256" key="10">
    <source>
        <dbReference type="ARBA" id="ARBA00022946"/>
    </source>
</evidence>
<name>A0AAD5NVP1_ACENE</name>
<evidence type="ECO:0000256" key="14">
    <source>
        <dbReference type="ARBA" id="ARBA00023284"/>
    </source>
</evidence>
<evidence type="ECO:0000313" key="21">
    <source>
        <dbReference type="Proteomes" id="UP001064489"/>
    </source>
</evidence>
<evidence type="ECO:0000259" key="19">
    <source>
        <dbReference type="PROSITE" id="PS51352"/>
    </source>
</evidence>
<keyword evidence="4" id="KW-0813">Transport</keyword>
<organism evidence="20 21">
    <name type="scientific">Acer negundo</name>
    <name type="common">Box elder</name>
    <dbReference type="NCBI Taxonomy" id="4023"/>
    <lineage>
        <taxon>Eukaryota</taxon>
        <taxon>Viridiplantae</taxon>
        <taxon>Streptophyta</taxon>
        <taxon>Embryophyta</taxon>
        <taxon>Tracheophyta</taxon>
        <taxon>Spermatophyta</taxon>
        <taxon>Magnoliopsida</taxon>
        <taxon>eudicotyledons</taxon>
        <taxon>Gunneridae</taxon>
        <taxon>Pentapetalae</taxon>
        <taxon>rosids</taxon>
        <taxon>malvids</taxon>
        <taxon>Sapindales</taxon>
        <taxon>Sapindaceae</taxon>
        <taxon>Hippocastanoideae</taxon>
        <taxon>Acereae</taxon>
        <taxon>Acer</taxon>
    </lineage>
</organism>
<dbReference type="PRINTS" id="PR00421">
    <property type="entry name" value="THIOREDOXIN"/>
</dbReference>
<keyword evidence="16" id="KW-0256">Endoplasmic reticulum</keyword>
<dbReference type="NCBIfam" id="TIGR01068">
    <property type="entry name" value="thioredoxin"/>
    <property type="match status" value="1"/>
</dbReference>
<comment type="subcellular location">
    <subcellularLocation>
        <location evidence="2">Endomembrane system</location>
    </subcellularLocation>
    <subcellularLocation>
        <location evidence="16">Endoplasmic reticulum membrane</location>
        <topology evidence="16">Single-pass type IV membrane protein</topology>
    </subcellularLocation>
</comment>
<evidence type="ECO:0000256" key="12">
    <source>
        <dbReference type="ARBA" id="ARBA00023136"/>
    </source>
</evidence>
<evidence type="ECO:0000256" key="9">
    <source>
        <dbReference type="ARBA" id="ARBA00022833"/>
    </source>
</evidence>
<dbReference type="InterPro" id="IPR001841">
    <property type="entry name" value="Znf_RING"/>
</dbReference>
<evidence type="ECO:0000256" key="13">
    <source>
        <dbReference type="ARBA" id="ARBA00023157"/>
    </source>
</evidence>
<dbReference type="InterPro" id="IPR027370">
    <property type="entry name" value="Znf-RING_euk"/>
</dbReference>
<dbReference type="FunFam" id="3.40.30.10:FF:000001">
    <property type="entry name" value="Thioredoxin"/>
    <property type="match status" value="1"/>
</dbReference>
<dbReference type="GO" id="GO:0061630">
    <property type="term" value="F:ubiquitin protein ligase activity"/>
    <property type="evidence" value="ECO:0007669"/>
    <property type="project" value="UniProtKB-UniRule"/>
</dbReference>
<evidence type="ECO:0000256" key="11">
    <source>
        <dbReference type="ARBA" id="ARBA00022982"/>
    </source>
</evidence>
<dbReference type="InterPro" id="IPR013766">
    <property type="entry name" value="Thioredoxin_domain"/>
</dbReference>
<feature type="domain" description="Thioredoxin" evidence="19">
    <location>
        <begin position="73"/>
        <end position="217"/>
    </location>
</feature>
<evidence type="ECO:0000256" key="1">
    <source>
        <dbReference type="ARBA" id="ARBA00000900"/>
    </source>
</evidence>
<keyword evidence="8 16" id="KW-0833">Ubl conjugation pathway</keyword>
<dbReference type="PANTHER" id="PTHR12313">
    <property type="entry name" value="E3 UBIQUITIN-PROTEIN LIGASE RNF5-RELATED"/>
    <property type="match status" value="1"/>
</dbReference>
<evidence type="ECO:0000256" key="2">
    <source>
        <dbReference type="ARBA" id="ARBA00004308"/>
    </source>
</evidence>
<dbReference type="AlphaFoldDB" id="A0AAD5NVP1"/>
<evidence type="ECO:0000256" key="7">
    <source>
        <dbReference type="ARBA" id="ARBA00022771"/>
    </source>
</evidence>
<dbReference type="GO" id="GO:0015035">
    <property type="term" value="F:protein-disulfide reductase activity"/>
    <property type="evidence" value="ECO:0007669"/>
    <property type="project" value="InterPro"/>
</dbReference>
<dbReference type="PROSITE" id="PS51352">
    <property type="entry name" value="THIOREDOXIN_2"/>
    <property type="match status" value="1"/>
</dbReference>
<keyword evidence="11" id="KW-0249">Electron transport</keyword>
<accession>A0AAD5NVP1</accession>
<comment type="caution">
    <text evidence="20">The sequence shown here is derived from an EMBL/GenBank/DDBJ whole genome shotgun (WGS) entry which is preliminary data.</text>
</comment>
<feature type="compositionally biased region" description="Low complexity" evidence="17">
    <location>
        <begin position="316"/>
        <end position="327"/>
    </location>
</feature>
<evidence type="ECO:0000256" key="17">
    <source>
        <dbReference type="SAM" id="MobiDB-lite"/>
    </source>
</evidence>
<evidence type="ECO:0000313" key="20">
    <source>
        <dbReference type="EMBL" id="KAI9186091.1"/>
    </source>
</evidence>
<dbReference type="SUPFAM" id="SSF57850">
    <property type="entry name" value="RING/U-box"/>
    <property type="match status" value="1"/>
</dbReference>
<keyword evidence="13" id="KW-1015">Disulfide bond</keyword>
<gene>
    <name evidence="20" type="ORF">LWI28_013675</name>
</gene>
<evidence type="ECO:0000256" key="3">
    <source>
        <dbReference type="ARBA" id="ARBA00004906"/>
    </source>
</evidence>
<keyword evidence="12" id="KW-0472">Membrane</keyword>
<comment type="function">
    <text evidence="16">E3 ubiquitin-protein ligase.</text>
</comment>
<dbReference type="PROSITE" id="PS00518">
    <property type="entry name" value="ZF_RING_1"/>
    <property type="match status" value="1"/>
</dbReference>
<dbReference type="PROSITE" id="PS50089">
    <property type="entry name" value="ZF_RING_2"/>
    <property type="match status" value="1"/>
</dbReference>
<comment type="catalytic activity">
    <reaction evidence="1 16">
        <text>S-ubiquitinyl-[E2 ubiquitin-conjugating enzyme]-L-cysteine + [acceptor protein]-L-lysine = [E2 ubiquitin-conjugating enzyme]-L-cysteine + N(6)-ubiquitinyl-[acceptor protein]-L-lysine.</text>
        <dbReference type="EC" id="2.3.2.27"/>
    </reaction>
</comment>
<dbReference type="SUPFAM" id="SSF52833">
    <property type="entry name" value="Thioredoxin-like"/>
    <property type="match status" value="1"/>
</dbReference>
<dbReference type="Gene3D" id="3.30.40.10">
    <property type="entry name" value="Zinc/RING finger domain, C3HC4 (zinc finger)"/>
    <property type="match status" value="1"/>
</dbReference>
<dbReference type="InterPro" id="IPR005746">
    <property type="entry name" value="Thioredoxin"/>
</dbReference>
<dbReference type="EMBL" id="JAJSOW010000100">
    <property type="protein sequence ID" value="KAI9186091.1"/>
    <property type="molecule type" value="Genomic_DNA"/>
</dbReference>
<dbReference type="GO" id="GO:0005789">
    <property type="term" value="C:endoplasmic reticulum membrane"/>
    <property type="evidence" value="ECO:0007669"/>
    <property type="project" value="UniProtKB-SubCell"/>
</dbReference>
<evidence type="ECO:0000256" key="8">
    <source>
        <dbReference type="ARBA" id="ARBA00022786"/>
    </source>
</evidence>
<dbReference type="InterPro" id="IPR036249">
    <property type="entry name" value="Thioredoxin-like_sf"/>
</dbReference>
<protein>
    <recommendedName>
        <fullName evidence="16">E3 ubiquitin-protein ligase RMA</fullName>
        <ecNumber evidence="16">2.3.2.27</ecNumber>
    </recommendedName>
    <alternativeName>
        <fullName evidence="16">Protein RING membrane-anchor</fullName>
    </alternativeName>
    <alternativeName>
        <fullName evidence="16">RING-type E3 ubiquitin transferase RMA</fullName>
    </alternativeName>
</protein>
<dbReference type="SMART" id="SM00184">
    <property type="entry name" value="RING"/>
    <property type="match status" value="1"/>
</dbReference>
<dbReference type="Gene3D" id="3.40.30.10">
    <property type="entry name" value="Glutaredoxin"/>
    <property type="match status" value="1"/>
</dbReference>
<dbReference type="GO" id="GO:0006511">
    <property type="term" value="P:ubiquitin-dependent protein catabolic process"/>
    <property type="evidence" value="ECO:0007669"/>
    <property type="project" value="UniProtKB-UniRule"/>
</dbReference>
<dbReference type="InterPro" id="IPR013083">
    <property type="entry name" value="Znf_RING/FYVE/PHD"/>
</dbReference>
<sequence>MATVLECIAVPRVSASLTHSPTRLSSSSVSSISARRRLPEFKGLRTAPTRAFGSVSHNQNSSSRLVRGGRIVCEAQETAVEVPAVTDESWQSLVLESEFPVLVEFWAPWCGPCRMIHPVIDELSKQYAGKLKCYKVNTDESPSIATRYGIRSIPTVIIFKNAPFQSIFSTSDLFFFCILIRFILTYIAMEQNYFEREAHCETDEEVVLKQKWDTISAPTKVSDKDSSCFECNICLDSANDPVVTLCGHLYCWPCIYEWLHVKTSSLNADKQLQNCPVCKAKISVSSLVPLYGHGTSSSDSKSKKPNSGVVVPCRPTPSLNTPTTSLNTPTTTYSMHPTQQHHPDFLQSQSRAFHNQLYFPHHYGGYAAIASSSLGGMATASFINPMMEMFGWMALTRVFGSSDTSLFAYPYSQPLTVSSNPRIRRQEVELDKSLNRVSLFLFCCFILCLLLF</sequence>
<dbReference type="CDD" id="cd02947">
    <property type="entry name" value="TRX_family"/>
    <property type="match status" value="1"/>
</dbReference>
<keyword evidence="9 16" id="KW-0862">Zinc</keyword>
<evidence type="ECO:0000256" key="6">
    <source>
        <dbReference type="ARBA" id="ARBA00022723"/>
    </source>
</evidence>
<dbReference type="InterPro" id="IPR017937">
    <property type="entry name" value="Thioredoxin_CS"/>
</dbReference>
<evidence type="ECO:0000256" key="16">
    <source>
        <dbReference type="RuleBase" id="RU369090"/>
    </source>
</evidence>
<keyword evidence="21" id="KW-1185">Reference proteome</keyword>
<dbReference type="Pfam" id="PF13445">
    <property type="entry name" value="zf-RING_UBOX"/>
    <property type="match status" value="1"/>
</dbReference>
<keyword evidence="6 16" id="KW-0479">Metal-binding</keyword>
<keyword evidence="10" id="KW-0809">Transit peptide</keyword>
<reference evidence="20" key="1">
    <citation type="journal article" date="2022" name="Plant J.">
        <title>Strategies of tolerance reflected in two North American maple genomes.</title>
        <authorList>
            <person name="McEvoy S.L."/>
            <person name="Sezen U.U."/>
            <person name="Trouern-Trend A."/>
            <person name="McMahon S.M."/>
            <person name="Schaberg P.G."/>
            <person name="Yang J."/>
            <person name="Wegrzyn J.L."/>
            <person name="Swenson N.G."/>
        </authorList>
    </citation>
    <scope>NUCLEOTIDE SEQUENCE</scope>
    <source>
        <strain evidence="20">91603</strain>
    </source>
</reference>
<comment type="domain">
    <text evidence="16">The RING-type zinc finger domain is responsible for E3 ligase activity.</text>
</comment>
<proteinExistence type="predicted"/>
<dbReference type="InterPro" id="IPR045103">
    <property type="entry name" value="RNF5/RNF185-like"/>
</dbReference>
<evidence type="ECO:0000256" key="15">
    <source>
        <dbReference type="PROSITE-ProRule" id="PRU00175"/>
    </source>
</evidence>
<dbReference type="PROSITE" id="PS00194">
    <property type="entry name" value="THIOREDOXIN_1"/>
    <property type="match status" value="1"/>
</dbReference>
<dbReference type="EC" id="2.3.2.27" evidence="16"/>
<feature type="domain" description="RING-type" evidence="18">
    <location>
        <begin position="231"/>
        <end position="279"/>
    </location>
</feature>
<evidence type="ECO:0000259" key="18">
    <source>
        <dbReference type="PROSITE" id="PS50089"/>
    </source>
</evidence>
<keyword evidence="7 15" id="KW-0863">Zinc-finger</keyword>
<keyword evidence="14" id="KW-0676">Redox-active center</keyword>
<dbReference type="Proteomes" id="UP001064489">
    <property type="component" value="Chromosome 3"/>
</dbReference>
<reference evidence="20" key="2">
    <citation type="submission" date="2023-02" db="EMBL/GenBank/DDBJ databases">
        <authorList>
            <person name="Swenson N.G."/>
            <person name="Wegrzyn J.L."/>
            <person name="Mcevoy S.L."/>
        </authorList>
    </citation>
    <scope>NUCLEOTIDE SEQUENCE</scope>
    <source>
        <strain evidence="20">91603</strain>
        <tissue evidence="20">Leaf</tissue>
    </source>
</reference>
<keyword evidence="5 16" id="KW-0808">Transferase</keyword>
<dbReference type="InterPro" id="IPR017907">
    <property type="entry name" value="Znf_RING_CS"/>
</dbReference>
<dbReference type="Pfam" id="PF00085">
    <property type="entry name" value="Thioredoxin"/>
    <property type="match status" value="1"/>
</dbReference>
<comment type="pathway">
    <text evidence="3 16">Protein modification; protein ubiquitination.</text>
</comment>
<evidence type="ECO:0000256" key="4">
    <source>
        <dbReference type="ARBA" id="ARBA00022448"/>
    </source>
</evidence>
<dbReference type="GO" id="GO:0008270">
    <property type="term" value="F:zinc ion binding"/>
    <property type="evidence" value="ECO:0007669"/>
    <property type="project" value="UniProtKB-KW"/>
</dbReference>
<feature type="region of interest" description="Disordered" evidence="17">
    <location>
        <begin position="295"/>
        <end position="327"/>
    </location>
</feature>